<reference evidence="1" key="2">
    <citation type="submission" date="2025-08" db="UniProtKB">
        <authorList>
            <consortium name="Ensembl"/>
        </authorList>
    </citation>
    <scope>IDENTIFICATION</scope>
</reference>
<evidence type="ECO:0000313" key="1">
    <source>
        <dbReference type="Ensembl" id="ENSOARP00020050865.1"/>
    </source>
</evidence>
<sequence>MDWLDLLAVQGTLKSLLQHHSSKASILRRSAFFTVQLSHPYMTTGKIVALTRWTLVGKLMSLLFNMLFRLVITFLPRSKHLLISWLQSPSAVILELKKIV</sequence>
<reference evidence="1" key="3">
    <citation type="submission" date="2025-09" db="UniProtKB">
        <authorList>
            <consortium name="Ensembl"/>
        </authorList>
    </citation>
    <scope>IDENTIFICATION</scope>
</reference>
<protein>
    <submittedName>
        <fullName evidence="1">Uncharacterized protein</fullName>
    </submittedName>
</protein>
<reference evidence="1" key="1">
    <citation type="submission" date="2020-11" db="EMBL/GenBank/DDBJ databases">
        <authorList>
            <person name="Davenport K.M."/>
            <person name="Bickhart D.M."/>
            <person name="Smith T.P.L."/>
            <person name="Murdoch B.M."/>
            <person name="Rosen B.D."/>
        </authorList>
    </citation>
    <scope>NUCLEOTIDE SEQUENCE [LARGE SCALE GENOMIC DNA]</scope>
    <source>
        <strain evidence="1">OAR_USU_Benz2616</strain>
    </source>
</reference>
<proteinExistence type="predicted"/>
<name>A0AC11DYN6_SHEEP</name>
<accession>A0AC11DYN6</accession>
<dbReference type="Ensembl" id="ENSOART00020072272.1">
    <property type="protein sequence ID" value="ENSOARP00020050865.1"/>
    <property type="gene ID" value="ENSOARG00020028769.1"/>
</dbReference>
<organism evidence="1">
    <name type="scientific">Ovis aries</name>
    <name type="common">Sheep</name>
    <dbReference type="NCBI Taxonomy" id="9940"/>
    <lineage>
        <taxon>Eukaryota</taxon>
        <taxon>Metazoa</taxon>
        <taxon>Chordata</taxon>
        <taxon>Craniata</taxon>
        <taxon>Vertebrata</taxon>
        <taxon>Euteleostomi</taxon>
        <taxon>Mammalia</taxon>
        <taxon>Eutheria</taxon>
        <taxon>Laurasiatheria</taxon>
        <taxon>Artiodactyla</taxon>
        <taxon>Ruminantia</taxon>
        <taxon>Pecora</taxon>
        <taxon>Bovidae</taxon>
        <taxon>Caprinae</taxon>
        <taxon>Ovis</taxon>
    </lineage>
</organism>